<proteinExistence type="predicted"/>
<comment type="caution">
    <text evidence="1">The sequence shown here is derived from an EMBL/GenBank/DDBJ whole genome shotgun (WGS) entry which is preliminary data.</text>
</comment>
<dbReference type="EMBL" id="VSSQ01035461">
    <property type="protein sequence ID" value="MPM87677.1"/>
    <property type="molecule type" value="Genomic_DNA"/>
</dbReference>
<sequence length="30" mass="3351">MALTMSTLIQVIHKELKERIKAKGITGRIA</sequence>
<gene>
    <name evidence="1" type="ORF">SDC9_134777</name>
</gene>
<name>A0A645DEI6_9ZZZZ</name>
<organism evidence="1">
    <name type="scientific">bioreactor metagenome</name>
    <dbReference type="NCBI Taxonomy" id="1076179"/>
    <lineage>
        <taxon>unclassified sequences</taxon>
        <taxon>metagenomes</taxon>
        <taxon>ecological metagenomes</taxon>
    </lineage>
</organism>
<dbReference type="AlphaFoldDB" id="A0A645DEI6"/>
<protein>
    <submittedName>
        <fullName evidence="1">Uncharacterized protein</fullName>
    </submittedName>
</protein>
<evidence type="ECO:0000313" key="1">
    <source>
        <dbReference type="EMBL" id="MPM87677.1"/>
    </source>
</evidence>
<accession>A0A645DEI6</accession>
<reference evidence="1" key="1">
    <citation type="submission" date="2019-08" db="EMBL/GenBank/DDBJ databases">
        <authorList>
            <person name="Kucharzyk K."/>
            <person name="Murdoch R.W."/>
            <person name="Higgins S."/>
            <person name="Loffler F."/>
        </authorList>
    </citation>
    <scope>NUCLEOTIDE SEQUENCE</scope>
</reference>